<reference evidence="1 2" key="1">
    <citation type="journal article" date="2021" name="J. Hered.">
        <title>A chromosome-level genome assembly of the parasitoid wasp, Cotesia glomerata (Hymenoptera: Braconidae).</title>
        <authorList>
            <person name="Pinto B.J."/>
            <person name="Weis J.J."/>
            <person name="Gamble T."/>
            <person name="Ode P.J."/>
            <person name="Paul R."/>
            <person name="Zaspel J.M."/>
        </authorList>
    </citation>
    <scope>NUCLEOTIDE SEQUENCE [LARGE SCALE GENOMIC DNA]</scope>
    <source>
        <strain evidence="1">CgM1</strain>
    </source>
</reference>
<name>A0AAV7J4L5_COTGL</name>
<comment type="caution">
    <text evidence="1">The sequence shown here is derived from an EMBL/GenBank/DDBJ whole genome shotgun (WGS) entry which is preliminary data.</text>
</comment>
<dbReference type="EMBL" id="JAHXZJ010000001">
    <property type="protein sequence ID" value="KAH0567059.1"/>
    <property type="molecule type" value="Genomic_DNA"/>
</dbReference>
<organism evidence="1 2">
    <name type="scientific">Cotesia glomerata</name>
    <name type="common">Lepidopteran parasitic wasp</name>
    <name type="synonym">Apanteles glomeratus</name>
    <dbReference type="NCBI Taxonomy" id="32391"/>
    <lineage>
        <taxon>Eukaryota</taxon>
        <taxon>Metazoa</taxon>
        <taxon>Ecdysozoa</taxon>
        <taxon>Arthropoda</taxon>
        <taxon>Hexapoda</taxon>
        <taxon>Insecta</taxon>
        <taxon>Pterygota</taxon>
        <taxon>Neoptera</taxon>
        <taxon>Endopterygota</taxon>
        <taxon>Hymenoptera</taxon>
        <taxon>Apocrita</taxon>
        <taxon>Ichneumonoidea</taxon>
        <taxon>Braconidae</taxon>
        <taxon>Microgastrinae</taxon>
        <taxon>Cotesia</taxon>
    </lineage>
</organism>
<sequence>MDVEAKQVQRIGPVETQIQRSAYYKRYETRGERARGERIRPGASPSVAACMRRDVIYQGKLQFHVCCVVVFVIAEKNRRDDNKRKTLRTGVVDPFSVDLAQLGYSIWLVGSRAHHAEPEPALKDWSRGRSMPQRLLLLLLLPSSRESTTLASICQPLSGNPHLNIPV</sequence>
<dbReference type="AlphaFoldDB" id="A0AAV7J4L5"/>
<protein>
    <submittedName>
        <fullName evidence="1">Uncharacterized protein</fullName>
    </submittedName>
</protein>
<evidence type="ECO:0000313" key="2">
    <source>
        <dbReference type="Proteomes" id="UP000826195"/>
    </source>
</evidence>
<gene>
    <name evidence="1" type="ORF">KQX54_006412</name>
</gene>
<dbReference type="Proteomes" id="UP000826195">
    <property type="component" value="Unassembled WGS sequence"/>
</dbReference>
<keyword evidence="2" id="KW-1185">Reference proteome</keyword>
<evidence type="ECO:0000313" key="1">
    <source>
        <dbReference type="EMBL" id="KAH0567059.1"/>
    </source>
</evidence>
<proteinExistence type="predicted"/>
<accession>A0AAV7J4L5</accession>